<feature type="compositionally biased region" description="Acidic residues" evidence="1">
    <location>
        <begin position="287"/>
        <end position="299"/>
    </location>
</feature>
<feature type="compositionally biased region" description="Acidic residues" evidence="1">
    <location>
        <begin position="249"/>
        <end position="261"/>
    </location>
</feature>
<keyword evidence="2" id="KW-0732">Signal</keyword>
<feature type="compositionally biased region" description="Basic and acidic residues" evidence="1">
    <location>
        <begin position="300"/>
        <end position="311"/>
    </location>
</feature>
<proteinExistence type="predicted"/>
<feature type="region of interest" description="Disordered" evidence="1">
    <location>
        <begin position="103"/>
        <end position="126"/>
    </location>
</feature>
<feature type="compositionally biased region" description="Acidic residues" evidence="1">
    <location>
        <begin position="183"/>
        <end position="200"/>
    </location>
</feature>
<accession>A0A6G1PSA6</accession>
<dbReference type="EMBL" id="CM015719">
    <property type="protein sequence ID" value="KAF3693109.1"/>
    <property type="molecule type" value="Genomic_DNA"/>
</dbReference>
<gene>
    <name evidence="3" type="ORF">EXN66_Car008785</name>
</gene>
<feature type="compositionally biased region" description="Basic and acidic residues" evidence="1">
    <location>
        <begin position="582"/>
        <end position="596"/>
    </location>
</feature>
<feature type="compositionally biased region" description="Basic and acidic residues" evidence="1">
    <location>
        <begin position="201"/>
        <end position="219"/>
    </location>
</feature>
<feature type="region of interest" description="Disordered" evidence="1">
    <location>
        <begin position="485"/>
        <end position="523"/>
    </location>
</feature>
<feature type="compositionally biased region" description="Acidic residues" evidence="1">
    <location>
        <begin position="312"/>
        <end position="330"/>
    </location>
</feature>
<feature type="chain" id="PRO_5026034831" evidence="2">
    <location>
        <begin position="36"/>
        <end position="631"/>
    </location>
</feature>
<feature type="region of interest" description="Disordered" evidence="1">
    <location>
        <begin position="361"/>
        <end position="383"/>
    </location>
</feature>
<protein>
    <submittedName>
        <fullName evidence="3">Secretogranin-2 Chromogranin-C Secretogranin II</fullName>
    </submittedName>
</protein>
<reference evidence="3 4" key="1">
    <citation type="submission" date="2019-02" db="EMBL/GenBank/DDBJ databases">
        <title>Opniocepnalus argus genome.</title>
        <authorList>
            <person name="Zhou C."/>
            <person name="Xiao S."/>
        </authorList>
    </citation>
    <scope>NUCLEOTIDE SEQUENCE [LARGE SCALE GENOMIC DNA]</scope>
    <source>
        <strain evidence="3">OARG1902GOOAL</strain>
        <tissue evidence="3">Muscle</tissue>
    </source>
</reference>
<dbReference type="AlphaFoldDB" id="A0A6G1PSA6"/>
<dbReference type="Proteomes" id="UP000503349">
    <property type="component" value="Chromosome 8"/>
</dbReference>
<feature type="region of interest" description="Disordered" evidence="1">
    <location>
        <begin position="138"/>
        <end position="222"/>
    </location>
</feature>
<dbReference type="PANTHER" id="PTHR15119:SF1">
    <property type="entry name" value="SECRETOGRANIN-2-RELATED"/>
    <property type="match status" value="1"/>
</dbReference>
<feature type="compositionally biased region" description="Acidic residues" evidence="1">
    <location>
        <begin position="112"/>
        <end position="121"/>
    </location>
</feature>
<reference evidence="4" key="2">
    <citation type="submission" date="2019-02" db="EMBL/GenBank/DDBJ databases">
        <title>Opniocepnalus argus Var Kimnra genome.</title>
        <authorList>
            <person name="Zhou C."/>
            <person name="Xiao S."/>
        </authorList>
    </citation>
    <scope>NUCLEOTIDE SEQUENCE [LARGE SCALE GENOMIC DNA]</scope>
</reference>
<feature type="signal peptide" evidence="2">
    <location>
        <begin position="1"/>
        <end position="35"/>
    </location>
</feature>
<evidence type="ECO:0000256" key="1">
    <source>
        <dbReference type="SAM" id="MobiDB-lite"/>
    </source>
</evidence>
<evidence type="ECO:0000313" key="3">
    <source>
        <dbReference type="EMBL" id="KAF3693109.1"/>
    </source>
</evidence>
<dbReference type="InterPro" id="IPR038858">
    <property type="entry name" value="ScgII"/>
</dbReference>
<feature type="region of interest" description="Disordered" evidence="1">
    <location>
        <begin position="582"/>
        <end position="631"/>
    </location>
</feature>
<organism evidence="3 4">
    <name type="scientific">Channa argus</name>
    <name type="common">Northern snakehead</name>
    <name type="synonym">Ophicephalus argus</name>
    <dbReference type="NCBI Taxonomy" id="215402"/>
    <lineage>
        <taxon>Eukaryota</taxon>
        <taxon>Metazoa</taxon>
        <taxon>Chordata</taxon>
        <taxon>Craniata</taxon>
        <taxon>Vertebrata</taxon>
        <taxon>Euteleostomi</taxon>
        <taxon>Actinopterygii</taxon>
        <taxon>Neopterygii</taxon>
        <taxon>Teleostei</taxon>
        <taxon>Neoteleostei</taxon>
        <taxon>Acanthomorphata</taxon>
        <taxon>Anabantaria</taxon>
        <taxon>Anabantiformes</taxon>
        <taxon>Channoidei</taxon>
        <taxon>Channidae</taxon>
        <taxon>Channa</taxon>
    </lineage>
</organism>
<sequence>MPSLSETSTTGKPFLVWFANLVFILLFLGSSGVHGASLKDHRLRGSESDSQRANVHQVPNADMLKALEYIESLRQRTSSDSQPHTPFSAGFDDAEKLHAMLKLSSNPMQTKDEEEEEEENGREDKSEELLQAVLSTLQQTEKASKPASLRPSVEGEGTKDGTYLRVQQKQQGITPHKKLPLMFEDEEEGEGDEQEEDEGSDLEHESPYKRTNENVEEKYTPQNLATLQSVFDELDKLTSAKATHKRQDDEGDMEDGDEADDDHMFNVRNAVYDDIGGDFTDWGPLQEQEEEEEEEGEEERDNKHEVDRGLDYLDDNGEEANEDDEEEDDVSYLVKRSNDADDAANLVDYYLLKVLEKTDEQKRAMKEEEEQEERAERRVAQTQSRDYIDPRAIYQLIQISQKYQIPPEDLMDMLKTGQMSNQDRPQYMLSQISAKKTHKYPVTRFYNRHLPGRQKSPEELRTEEILNILGLGGVEDPAPIRRQKQYKSSLSRLHTQPTGRSGESAPTQRRLPSTVKDADDDTADEDELAAYLAAQMLARYPNPVYSKTKASQKRDDVAQSTTGSFEQAIQDYFDQMDSDKTLNEKRHSNDDDRGNDKQMQSIDNEAVMKLLSYLNPETRENDTDAKTAQGI</sequence>
<feature type="compositionally biased region" description="Polar residues" evidence="1">
    <location>
        <begin position="486"/>
        <end position="511"/>
    </location>
</feature>
<feature type="region of interest" description="Disordered" evidence="1">
    <location>
        <begin position="239"/>
        <end position="337"/>
    </location>
</feature>
<keyword evidence="4" id="KW-1185">Reference proteome</keyword>
<evidence type="ECO:0000256" key="2">
    <source>
        <dbReference type="SAM" id="SignalP"/>
    </source>
</evidence>
<evidence type="ECO:0000313" key="4">
    <source>
        <dbReference type="Proteomes" id="UP000503349"/>
    </source>
</evidence>
<dbReference type="PANTHER" id="PTHR15119">
    <property type="entry name" value="SECRETOGRANIN II"/>
    <property type="match status" value="1"/>
</dbReference>
<name>A0A6G1PSA6_CHAAH</name>